<accession>A0A8H7UXW3</accession>
<reference evidence="10" key="1">
    <citation type="submission" date="2020-12" db="EMBL/GenBank/DDBJ databases">
        <title>Metabolic potential, ecology and presence of endohyphal bacteria is reflected in genomic diversity of Mucoromycotina.</title>
        <authorList>
            <person name="Muszewska A."/>
            <person name="Okrasinska A."/>
            <person name="Steczkiewicz K."/>
            <person name="Drgas O."/>
            <person name="Orlowska M."/>
            <person name="Perlinska-Lenart U."/>
            <person name="Aleksandrzak-Piekarczyk T."/>
            <person name="Szatraj K."/>
            <person name="Zielenkiewicz U."/>
            <person name="Pilsyk S."/>
            <person name="Malc E."/>
            <person name="Mieczkowski P."/>
            <person name="Kruszewska J.S."/>
            <person name="Biernat P."/>
            <person name="Pawlowska J."/>
        </authorList>
    </citation>
    <scope>NUCLEOTIDE SEQUENCE</scope>
    <source>
        <strain evidence="10">CBS 226.32</strain>
    </source>
</reference>
<dbReference type="PANTHER" id="PTHR13114">
    <property type="entry name" value="MEDIATOR OF RNA POLYMERASE II TRANSCRIPTION SUBUNIT 17"/>
    <property type="match status" value="1"/>
</dbReference>
<keyword evidence="8" id="KW-0010">Activator</keyword>
<dbReference type="InterPro" id="IPR019313">
    <property type="entry name" value="Mediator_Med17"/>
</dbReference>
<keyword evidence="5 8" id="KW-0804">Transcription</keyword>
<dbReference type="Proteomes" id="UP000650833">
    <property type="component" value="Unassembled WGS sequence"/>
</dbReference>
<evidence type="ECO:0000313" key="10">
    <source>
        <dbReference type="EMBL" id="KAG2196118.1"/>
    </source>
</evidence>
<feature type="region of interest" description="Disordered" evidence="9">
    <location>
        <begin position="476"/>
        <end position="538"/>
    </location>
</feature>
<comment type="subunit">
    <text evidence="8">Component of the Mediator complex.</text>
</comment>
<proteinExistence type="inferred from homology"/>
<sequence length="761" mass="84958">MSQEPIKKRIKLSLEPAIDNNVIDITNAGQEIMKTDTSLPEKLMQSVDRIWFERGEWKDISEKSLIASIEKRKQQPELEEEQEIETENALPSMTLPPGFDITKLRESVINKLFHAKSEIDVALDVINILAAGNRGSSAAVKDLVLPAGSLIATYVTKPKQTTKSQLESLQLNLGLKRKKQKQASDFLKKSASVLKNLVEKEQVFWDEALDLRRNNWQMQANSNAGASFFIQYGYSEVGSDFNEQSIGELKRSSDVDENGDDDDTSNNLLQMSLPHGACRKVAVRISQSHMGKLGLGGQNEFSEGILGILEQQDAYVVDQDKESINNQGEAVLEKVIIVYSNTMLGTSHSKIQNQLAEAHSTVFDAELFSDILAEAQALNSNVRFPDDEIVINIDGQIDLHVLKLSIDQSQKHQHQDTKLTSQQTISRTIDLAFRLLLLQHQRFNLWKTKAKILSSNHKIHQLLSDTIVASSTASSAATPANTTATNAPTPTNSGGGTTGTPVPTPTTATSGGVLPVVGTNSSVTTASRARTRHAASTTTRDLPKQIPILLPIISLTRFWVQFDRIRHVTNRILREYRNLSTSVHYKFAADENKKETKPRPYDTYPGYGQVALCLGLSILRGPSLHFNLSQSGSISVCLPQTTVVLQNVSEFEAFLSREIKVICLRTVCDVANDMIKSQQLWQVDQVDEAIHGSIWWHSGNNWRNITIRLLNSHLEFKLNTTQNFQESTYMLELNQIITPMHFKERVCIIIKKIIKDAQTEQ</sequence>
<dbReference type="GO" id="GO:0006357">
    <property type="term" value="P:regulation of transcription by RNA polymerase II"/>
    <property type="evidence" value="ECO:0007669"/>
    <property type="project" value="InterPro"/>
</dbReference>
<dbReference type="AlphaFoldDB" id="A0A8H7UXW3"/>
<comment type="caution">
    <text evidence="10">The sequence shown here is derived from an EMBL/GenBank/DDBJ whole genome shotgun (WGS) entry which is preliminary data.</text>
</comment>
<keyword evidence="4 8" id="KW-0805">Transcription regulation</keyword>
<comment type="subcellular location">
    <subcellularLocation>
        <location evidence="1 8">Nucleus</location>
    </subcellularLocation>
</comment>
<evidence type="ECO:0000256" key="9">
    <source>
        <dbReference type="SAM" id="MobiDB-lite"/>
    </source>
</evidence>
<dbReference type="GO" id="GO:0070847">
    <property type="term" value="C:core mediator complex"/>
    <property type="evidence" value="ECO:0007669"/>
    <property type="project" value="TreeGrafter"/>
</dbReference>
<keyword evidence="11" id="KW-1185">Reference proteome</keyword>
<evidence type="ECO:0000256" key="8">
    <source>
        <dbReference type="RuleBase" id="RU364140"/>
    </source>
</evidence>
<dbReference type="PANTHER" id="PTHR13114:SF7">
    <property type="entry name" value="MEDIATOR OF RNA POLYMERASE II TRANSCRIPTION SUBUNIT 17"/>
    <property type="match status" value="1"/>
</dbReference>
<evidence type="ECO:0000256" key="5">
    <source>
        <dbReference type="ARBA" id="ARBA00023163"/>
    </source>
</evidence>
<comment type="function">
    <text evidence="8">Component of the Mediator complex, a coactivator involved in the regulated transcription of nearly all RNA polymerase II-dependent genes. Mediator functions as a bridge to convey information from gene-specific regulatory proteins to the basal RNA polymerase II transcription machinery. Mediator is recruited to promoters by direct interactions with regulatory proteins and serves as a scaffold for the assembly of a functional preinitiation complex with RNA polymerase II and the general transcription factors.</text>
</comment>
<evidence type="ECO:0000256" key="1">
    <source>
        <dbReference type="ARBA" id="ARBA00004123"/>
    </source>
</evidence>
<evidence type="ECO:0000256" key="6">
    <source>
        <dbReference type="ARBA" id="ARBA00023242"/>
    </source>
</evidence>
<protein>
    <recommendedName>
        <fullName evidence="3 8">Mediator of RNA polymerase II transcription subunit 17</fullName>
    </recommendedName>
    <alternativeName>
        <fullName evidence="7 8">Mediator complex subunit 17</fullName>
    </alternativeName>
</protein>
<gene>
    <name evidence="8" type="primary">MED17</name>
    <name evidence="10" type="ORF">INT46_005315</name>
</gene>
<dbReference type="GO" id="GO:0003712">
    <property type="term" value="F:transcription coregulator activity"/>
    <property type="evidence" value="ECO:0007669"/>
    <property type="project" value="InterPro"/>
</dbReference>
<evidence type="ECO:0000256" key="4">
    <source>
        <dbReference type="ARBA" id="ARBA00023015"/>
    </source>
</evidence>
<feature type="compositionally biased region" description="Low complexity" evidence="9">
    <location>
        <begin position="499"/>
        <end position="538"/>
    </location>
</feature>
<dbReference type="EMBL" id="JAEPRC010000493">
    <property type="protein sequence ID" value="KAG2196118.1"/>
    <property type="molecule type" value="Genomic_DNA"/>
</dbReference>
<organism evidence="10 11">
    <name type="scientific">Mucor plumbeus</name>
    <dbReference type="NCBI Taxonomy" id="97098"/>
    <lineage>
        <taxon>Eukaryota</taxon>
        <taxon>Fungi</taxon>
        <taxon>Fungi incertae sedis</taxon>
        <taxon>Mucoromycota</taxon>
        <taxon>Mucoromycotina</taxon>
        <taxon>Mucoromycetes</taxon>
        <taxon>Mucorales</taxon>
        <taxon>Mucorineae</taxon>
        <taxon>Mucoraceae</taxon>
        <taxon>Mucor</taxon>
    </lineage>
</organism>
<comment type="similarity">
    <text evidence="2 8">Belongs to the Mediator complex subunit 17 family.</text>
</comment>
<evidence type="ECO:0000256" key="7">
    <source>
        <dbReference type="ARBA" id="ARBA00032014"/>
    </source>
</evidence>
<feature type="compositionally biased region" description="Low complexity" evidence="9">
    <location>
        <begin position="476"/>
        <end position="492"/>
    </location>
</feature>
<dbReference type="OrthoDB" id="10251234at2759"/>
<evidence type="ECO:0000313" key="11">
    <source>
        <dbReference type="Proteomes" id="UP000650833"/>
    </source>
</evidence>
<name>A0A8H7UXW3_9FUNG</name>
<dbReference type="Pfam" id="PF10156">
    <property type="entry name" value="Med17"/>
    <property type="match status" value="1"/>
</dbReference>
<dbReference type="GO" id="GO:0016592">
    <property type="term" value="C:mediator complex"/>
    <property type="evidence" value="ECO:0007669"/>
    <property type="project" value="InterPro"/>
</dbReference>
<evidence type="ECO:0000256" key="3">
    <source>
        <dbReference type="ARBA" id="ARBA00019610"/>
    </source>
</evidence>
<evidence type="ECO:0000256" key="2">
    <source>
        <dbReference type="ARBA" id="ARBA00005635"/>
    </source>
</evidence>
<keyword evidence="6 8" id="KW-0539">Nucleus</keyword>